<proteinExistence type="predicted"/>
<name>A0A928VWX8_9CYAN</name>
<dbReference type="AlphaFoldDB" id="A0A928VWX8"/>
<sequence length="146" mass="16425">MSPKTVKTKIRSQIYADLRQAEAGFNAYRMAVLDRGIENSPYYFHIEEYPQRLKQKTTLSIAGAPTFPELGELPDIDEESLNFIHPDIQEVCICIGGTAGGPFKTRWLGRNARNKVQLWSTTKIIPILNLLCTLEEDAREAKLGDG</sequence>
<keyword evidence="2" id="KW-1185">Reference proteome</keyword>
<comment type="caution">
    <text evidence="1">The sequence shown here is derived from an EMBL/GenBank/DDBJ whole genome shotgun (WGS) entry which is preliminary data.</text>
</comment>
<dbReference type="Proteomes" id="UP000621799">
    <property type="component" value="Unassembled WGS sequence"/>
</dbReference>
<dbReference type="RefSeq" id="WP_264320030.1">
    <property type="nucleotide sequence ID" value="NZ_JADEXN010000030.1"/>
</dbReference>
<reference evidence="1" key="1">
    <citation type="submission" date="2020-10" db="EMBL/GenBank/DDBJ databases">
        <authorList>
            <person name="Castelo-Branco R."/>
            <person name="Eusebio N."/>
            <person name="Adriana R."/>
            <person name="Vieira A."/>
            <person name="Brugerolle De Fraissinette N."/>
            <person name="Rezende De Castro R."/>
            <person name="Schneider M.P."/>
            <person name="Vasconcelos V."/>
            <person name="Leao P.N."/>
        </authorList>
    </citation>
    <scope>NUCLEOTIDE SEQUENCE</scope>
    <source>
        <strain evidence="1">LEGE 11467</strain>
    </source>
</reference>
<evidence type="ECO:0000313" key="2">
    <source>
        <dbReference type="Proteomes" id="UP000621799"/>
    </source>
</evidence>
<protein>
    <submittedName>
        <fullName evidence="1">Uncharacterized protein</fullName>
    </submittedName>
</protein>
<evidence type="ECO:0000313" key="1">
    <source>
        <dbReference type="EMBL" id="MBE9039766.1"/>
    </source>
</evidence>
<gene>
    <name evidence="1" type="ORF">IQ235_03030</name>
</gene>
<accession>A0A928VWX8</accession>
<organism evidence="1 2">
    <name type="scientific">Zarconia navalis LEGE 11467</name>
    <dbReference type="NCBI Taxonomy" id="1828826"/>
    <lineage>
        <taxon>Bacteria</taxon>
        <taxon>Bacillati</taxon>
        <taxon>Cyanobacteriota</taxon>
        <taxon>Cyanophyceae</taxon>
        <taxon>Oscillatoriophycideae</taxon>
        <taxon>Oscillatoriales</taxon>
        <taxon>Oscillatoriales incertae sedis</taxon>
        <taxon>Zarconia</taxon>
        <taxon>Zarconia navalis</taxon>
    </lineage>
</organism>
<dbReference type="EMBL" id="JADEXN010000030">
    <property type="protein sequence ID" value="MBE9039766.1"/>
    <property type="molecule type" value="Genomic_DNA"/>
</dbReference>